<dbReference type="PANTHER" id="PTHR27001">
    <property type="entry name" value="OS01G0253100 PROTEIN"/>
    <property type="match status" value="1"/>
</dbReference>
<gene>
    <name evidence="4" type="ORF">Din_039597</name>
</gene>
<keyword evidence="2" id="KW-0067">ATP-binding</keyword>
<evidence type="ECO:0000259" key="3">
    <source>
        <dbReference type="PROSITE" id="PS50011"/>
    </source>
</evidence>
<dbReference type="Pfam" id="PF07714">
    <property type="entry name" value="PK_Tyr_Ser-Thr"/>
    <property type="match status" value="1"/>
</dbReference>
<dbReference type="GO" id="GO:0005886">
    <property type="term" value="C:plasma membrane"/>
    <property type="evidence" value="ECO:0007669"/>
    <property type="project" value="TreeGrafter"/>
</dbReference>
<dbReference type="InterPro" id="IPR011009">
    <property type="entry name" value="Kinase-like_dom_sf"/>
</dbReference>
<dbReference type="PANTHER" id="PTHR27001:SF931">
    <property type="entry name" value="OS11G0664100 PROTEIN"/>
    <property type="match status" value="1"/>
</dbReference>
<dbReference type="InterPro" id="IPR001245">
    <property type="entry name" value="Ser-Thr/Tyr_kinase_cat_dom"/>
</dbReference>
<dbReference type="GO" id="GO:0004672">
    <property type="term" value="F:protein kinase activity"/>
    <property type="evidence" value="ECO:0007669"/>
    <property type="project" value="InterPro"/>
</dbReference>
<accession>A0A5B7BQ11</accession>
<protein>
    <recommendedName>
        <fullName evidence="3">Protein kinase domain-containing protein</fullName>
    </recommendedName>
</protein>
<dbReference type="AlphaFoldDB" id="A0A5B7BQ11"/>
<dbReference type="GO" id="GO:0005524">
    <property type="term" value="F:ATP binding"/>
    <property type="evidence" value="ECO:0007669"/>
    <property type="project" value="UniProtKB-KW"/>
</dbReference>
<feature type="domain" description="Protein kinase" evidence="3">
    <location>
        <begin position="21"/>
        <end position="270"/>
    </location>
</feature>
<evidence type="ECO:0000313" key="4">
    <source>
        <dbReference type="EMBL" id="MPA70156.1"/>
    </source>
</evidence>
<proteinExistence type="predicted"/>
<reference evidence="4" key="1">
    <citation type="submission" date="2019-08" db="EMBL/GenBank/DDBJ databases">
        <title>Reference gene set and small RNA set construction with multiple tissues from Davidia involucrata Baill.</title>
        <authorList>
            <person name="Yang H."/>
            <person name="Zhou C."/>
            <person name="Li G."/>
            <person name="Wang J."/>
            <person name="Gao P."/>
            <person name="Wang M."/>
            <person name="Wang R."/>
            <person name="Zhao Y."/>
        </authorList>
    </citation>
    <scope>NUCLEOTIDE SEQUENCE</scope>
    <source>
        <tissue evidence="4">Mixed with DoveR01_LX</tissue>
    </source>
</reference>
<dbReference type="PROSITE" id="PS50011">
    <property type="entry name" value="PROTEIN_KINASE_DOM"/>
    <property type="match status" value="1"/>
</dbReference>
<dbReference type="SUPFAM" id="SSF56112">
    <property type="entry name" value="Protein kinase-like (PK-like)"/>
    <property type="match status" value="1"/>
</dbReference>
<dbReference type="Gene3D" id="1.10.510.10">
    <property type="entry name" value="Transferase(Phosphotransferase) domain 1"/>
    <property type="match status" value="1"/>
</dbReference>
<evidence type="ECO:0000256" key="2">
    <source>
        <dbReference type="ARBA" id="ARBA00022840"/>
    </source>
</evidence>
<dbReference type="EMBL" id="GHES01039597">
    <property type="protein sequence ID" value="MPA70156.1"/>
    <property type="molecule type" value="Transcribed_RNA"/>
</dbReference>
<evidence type="ECO:0000256" key="1">
    <source>
        <dbReference type="ARBA" id="ARBA00022741"/>
    </source>
</evidence>
<sequence length="270" mass="31142">MDPERLTRVSYDDLKRYTCNFSEENYIGKFQFGKLYRGKIEWTYGTQHLTVKIWEVPEIYNYYRGDNEERMMDEIILLRHEKVIHHPGMVKLYGYCHEGDHLGVVYDFKPLDTVYNFLLKGGWTEKSDVFAFGIILLGLIAKRVYTEEDRLANAPFVHQWARSKYGSDTGIKLPKSWLVHGSLQAESNESDTGIKLSKLSLVHGSLQAEPGFFSTDGANITRLAMQCVEYYPEDRPTMKEVVRHLLKLQVVKHHAGFLGMDQALGGHDTK</sequence>
<dbReference type="Gene3D" id="3.30.200.20">
    <property type="entry name" value="Phosphorylase Kinase, domain 1"/>
    <property type="match status" value="1"/>
</dbReference>
<keyword evidence="1" id="KW-0547">Nucleotide-binding</keyword>
<name>A0A5B7BQ11_DAVIN</name>
<dbReference type="InterPro" id="IPR000719">
    <property type="entry name" value="Prot_kinase_dom"/>
</dbReference>
<organism evidence="4">
    <name type="scientific">Davidia involucrata</name>
    <name type="common">Dove tree</name>
    <dbReference type="NCBI Taxonomy" id="16924"/>
    <lineage>
        <taxon>Eukaryota</taxon>
        <taxon>Viridiplantae</taxon>
        <taxon>Streptophyta</taxon>
        <taxon>Embryophyta</taxon>
        <taxon>Tracheophyta</taxon>
        <taxon>Spermatophyta</taxon>
        <taxon>Magnoliopsida</taxon>
        <taxon>eudicotyledons</taxon>
        <taxon>Gunneridae</taxon>
        <taxon>Pentapetalae</taxon>
        <taxon>asterids</taxon>
        <taxon>Cornales</taxon>
        <taxon>Nyssaceae</taxon>
        <taxon>Davidia</taxon>
    </lineage>
</organism>